<dbReference type="AlphaFoldDB" id="A0AAN7ZAS7"/>
<evidence type="ECO:0000313" key="3">
    <source>
        <dbReference type="Proteomes" id="UP001305414"/>
    </source>
</evidence>
<evidence type="ECO:0000313" key="2">
    <source>
        <dbReference type="EMBL" id="KAK5636557.1"/>
    </source>
</evidence>
<gene>
    <name evidence="2" type="ORF">RRF57_012269</name>
</gene>
<protein>
    <recommendedName>
        <fullName evidence="4">Secreted protein</fullName>
    </recommendedName>
</protein>
<sequence>MKRSFLLASMAAIHSWCMSSVSRAISAHASVMLVDAPSGTGTARRTSVRSESCLTSSILKYTSRILSCSVPRVEYGFFSSPVSVSEARNKNQDDRGQTYLEIDLILADEST</sequence>
<feature type="signal peptide" evidence="1">
    <location>
        <begin position="1"/>
        <end position="24"/>
    </location>
</feature>
<keyword evidence="3" id="KW-1185">Reference proteome</keyword>
<evidence type="ECO:0000256" key="1">
    <source>
        <dbReference type="SAM" id="SignalP"/>
    </source>
</evidence>
<reference evidence="2 3" key="1">
    <citation type="submission" date="2023-10" db="EMBL/GenBank/DDBJ databases">
        <title>Draft genome sequence of Xylaria bambusicola isolate GMP-LS, the root and basal stem rot pathogen of sugarcane in Indonesia.</title>
        <authorList>
            <person name="Selvaraj P."/>
            <person name="Muralishankar V."/>
            <person name="Muruganantham S."/>
            <person name="Sp S."/>
            <person name="Haryani S."/>
            <person name="Lau K.J.X."/>
            <person name="Naqvi N.I."/>
        </authorList>
    </citation>
    <scope>NUCLEOTIDE SEQUENCE [LARGE SCALE GENOMIC DNA]</scope>
    <source>
        <strain evidence="2">GMP-LS</strain>
    </source>
</reference>
<accession>A0AAN7ZAS7</accession>
<feature type="chain" id="PRO_5042852516" description="Secreted protein" evidence="1">
    <location>
        <begin position="25"/>
        <end position="111"/>
    </location>
</feature>
<evidence type="ECO:0008006" key="4">
    <source>
        <dbReference type="Google" id="ProtNLM"/>
    </source>
</evidence>
<organism evidence="2 3">
    <name type="scientific">Xylaria bambusicola</name>
    <dbReference type="NCBI Taxonomy" id="326684"/>
    <lineage>
        <taxon>Eukaryota</taxon>
        <taxon>Fungi</taxon>
        <taxon>Dikarya</taxon>
        <taxon>Ascomycota</taxon>
        <taxon>Pezizomycotina</taxon>
        <taxon>Sordariomycetes</taxon>
        <taxon>Xylariomycetidae</taxon>
        <taxon>Xylariales</taxon>
        <taxon>Xylariaceae</taxon>
        <taxon>Xylaria</taxon>
    </lineage>
</organism>
<proteinExistence type="predicted"/>
<name>A0AAN7ZAS7_9PEZI</name>
<comment type="caution">
    <text evidence="2">The sequence shown here is derived from an EMBL/GenBank/DDBJ whole genome shotgun (WGS) entry which is preliminary data.</text>
</comment>
<dbReference type="EMBL" id="JAWHQM010000072">
    <property type="protein sequence ID" value="KAK5636557.1"/>
    <property type="molecule type" value="Genomic_DNA"/>
</dbReference>
<dbReference type="Proteomes" id="UP001305414">
    <property type="component" value="Unassembled WGS sequence"/>
</dbReference>
<keyword evidence="1" id="KW-0732">Signal</keyword>